<keyword evidence="1" id="KW-0472">Membrane</keyword>
<keyword evidence="3" id="KW-1185">Reference proteome</keyword>
<dbReference type="AlphaFoldDB" id="A0A9P6GHZ4"/>
<dbReference type="Proteomes" id="UP000756921">
    <property type="component" value="Unassembled WGS sequence"/>
</dbReference>
<dbReference type="EMBL" id="WJXW01000007">
    <property type="protein sequence ID" value="KAF9734509.1"/>
    <property type="molecule type" value="Genomic_DNA"/>
</dbReference>
<proteinExistence type="predicted"/>
<name>A0A9P6GHZ4_9PLEO</name>
<sequence length="98" mass="10853">MAPIGLLETIHSLAKRDGDTIGGIPTWLLVFLVMLGAGTVVIVIYGLARFMLPEKEGLRPLGAEQANYMREVRVRNLNGLLADYAPRGPHRQRQSNTR</sequence>
<dbReference type="OrthoDB" id="3641893at2759"/>
<feature type="transmembrane region" description="Helical" evidence="1">
    <location>
        <begin position="27"/>
        <end position="48"/>
    </location>
</feature>
<keyword evidence="1" id="KW-1133">Transmembrane helix</keyword>
<evidence type="ECO:0000256" key="1">
    <source>
        <dbReference type="SAM" id="Phobius"/>
    </source>
</evidence>
<keyword evidence="1" id="KW-0812">Transmembrane</keyword>
<evidence type="ECO:0000313" key="2">
    <source>
        <dbReference type="EMBL" id="KAF9734509.1"/>
    </source>
</evidence>
<reference evidence="2" key="1">
    <citation type="journal article" date="2020" name="Mol. Plant Microbe Interact.">
        <title>Genome Sequence of the Biocontrol Agent Coniothyrium minitans strain Conio (IMI 134523).</title>
        <authorList>
            <person name="Patel D."/>
            <person name="Shittu T.A."/>
            <person name="Baroncelli R."/>
            <person name="Muthumeenakshi S."/>
            <person name="Osborne T.H."/>
            <person name="Janganan T.K."/>
            <person name="Sreenivasaprasad S."/>
        </authorList>
    </citation>
    <scope>NUCLEOTIDE SEQUENCE</scope>
    <source>
        <strain evidence="2">Conio</strain>
    </source>
</reference>
<comment type="caution">
    <text evidence="2">The sequence shown here is derived from an EMBL/GenBank/DDBJ whole genome shotgun (WGS) entry which is preliminary data.</text>
</comment>
<gene>
    <name evidence="2" type="ORF">PMIN01_07412</name>
</gene>
<organism evidence="2 3">
    <name type="scientific">Paraphaeosphaeria minitans</name>
    <dbReference type="NCBI Taxonomy" id="565426"/>
    <lineage>
        <taxon>Eukaryota</taxon>
        <taxon>Fungi</taxon>
        <taxon>Dikarya</taxon>
        <taxon>Ascomycota</taxon>
        <taxon>Pezizomycotina</taxon>
        <taxon>Dothideomycetes</taxon>
        <taxon>Pleosporomycetidae</taxon>
        <taxon>Pleosporales</taxon>
        <taxon>Massarineae</taxon>
        <taxon>Didymosphaeriaceae</taxon>
        <taxon>Paraphaeosphaeria</taxon>
    </lineage>
</organism>
<protein>
    <submittedName>
        <fullName evidence="2">Uncharacterized protein</fullName>
    </submittedName>
</protein>
<evidence type="ECO:0000313" key="3">
    <source>
        <dbReference type="Proteomes" id="UP000756921"/>
    </source>
</evidence>
<accession>A0A9P6GHZ4</accession>